<dbReference type="OMA" id="GFRMENV"/>
<feature type="region of interest" description="Disordered" evidence="2">
    <location>
        <begin position="499"/>
        <end position="529"/>
    </location>
</feature>
<feature type="compositionally biased region" description="Basic and acidic residues" evidence="2">
    <location>
        <begin position="318"/>
        <end position="333"/>
    </location>
</feature>
<evidence type="ECO:0000256" key="1">
    <source>
        <dbReference type="SAM" id="Coils"/>
    </source>
</evidence>
<organism evidence="3 4">
    <name type="scientific">Klebsormidium nitens</name>
    <name type="common">Green alga</name>
    <name type="synonym">Ulothrix nitens</name>
    <dbReference type="NCBI Taxonomy" id="105231"/>
    <lineage>
        <taxon>Eukaryota</taxon>
        <taxon>Viridiplantae</taxon>
        <taxon>Streptophyta</taxon>
        <taxon>Klebsormidiophyceae</taxon>
        <taxon>Klebsormidiales</taxon>
        <taxon>Klebsormidiaceae</taxon>
        <taxon>Klebsormidium</taxon>
    </lineage>
</organism>
<protein>
    <submittedName>
        <fullName evidence="3">Uncharacterized protein</fullName>
    </submittedName>
</protein>
<feature type="coiled-coil region" evidence="1">
    <location>
        <begin position="262"/>
        <end position="293"/>
    </location>
</feature>
<sequence length="651" mass="73524">MAGPEFGKARNFELSSLPGIARVSPMPPSVAWHRYEGIGANGQGDSQKKVHPFDLNPATAQLEELELRCIRHASSAPNAALEEIIAAADVEVYEIYRKAEQARIRWEAAEAELRTKADGATFLRLPSLERCLRLPTSLDHYSSKSPGPSEAGQMFGAPRSHPVEGAWEASNARGRGRSSSALSFLTPSLRHLEKAIPDELRARLAMYRSDPEQMVALEERVAFYDSQHPRGKGVLAELHGIVEKNKESVRNLSPDILLEERRRKLHEQMAQKQERLERARERRLLQLAEHEERLRQTVARSVKGDDGHAMAFALGRPMESEEQRRKRQTRERQEATSKAWLTLVALISRLSLLGERVQEHRVLEFKRHRMVRAARTIQTWYRAGLVMRRQERRNQSALLIQRNFRRWAFVHGIRARQRNAGAILSFLRQVSKANMVAAAFRAFRSKVVLIQRCLKDHCAVSAARQVLVCELWEKYERDLTLHAQVATKGKRKAARVHFEGGEAAGKGGSKDGKGGSVKEGPVAAAESKAGPEKQADAYVGVTIPRAVKMQVAVTYIEEERRRFGERMRAHQLALQAFRKRWAADSKLLAAKLMVQGVDAGSMAAEIERLRSLECPPAPKWQRLLTTQELAELHARGLKEAPEYYRAKRQDA</sequence>
<proteinExistence type="predicted"/>
<dbReference type="AlphaFoldDB" id="A0A1Y1HZQ9"/>
<keyword evidence="1" id="KW-0175">Coiled coil</keyword>
<keyword evidence="4" id="KW-1185">Reference proteome</keyword>
<dbReference type="Proteomes" id="UP000054558">
    <property type="component" value="Unassembled WGS sequence"/>
</dbReference>
<evidence type="ECO:0000313" key="3">
    <source>
        <dbReference type="EMBL" id="GAQ84170.1"/>
    </source>
</evidence>
<feature type="region of interest" description="Disordered" evidence="2">
    <location>
        <begin position="312"/>
        <end position="333"/>
    </location>
</feature>
<accession>A0A1Y1HZQ9</accession>
<evidence type="ECO:0000313" key="4">
    <source>
        <dbReference type="Proteomes" id="UP000054558"/>
    </source>
</evidence>
<reference evidence="3 4" key="1">
    <citation type="journal article" date="2014" name="Nat. Commun.">
        <title>Klebsormidium flaccidum genome reveals primary factors for plant terrestrial adaptation.</title>
        <authorList>
            <person name="Hori K."/>
            <person name="Maruyama F."/>
            <person name="Fujisawa T."/>
            <person name="Togashi T."/>
            <person name="Yamamoto N."/>
            <person name="Seo M."/>
            <person name="Sato S."/>
            <person name="Yamada T."/>
            <person name="Mori H."/>
            <person name="Tajima N."/>
            <person name="Moriyama T."/>
            <person name="Ikeuchi M."/>
            <person name="Watanabe M."/>
            <person name="Wada H."/>
            <person name="Kobayashi K."/>
            <person name="Saito M."/>
            <person name="Masuda T."/>
            <person name="Sasaki-Sekimoto Y."/>
            <person name="Mashiguchi K."/>
            <person name="Awai K."/>
            <person name="Shimojima M."/>
            <person name="Masuda S."/>
            <person name="Iwai M."/>
            <person name="Nobusawa T."/>
            <person name="Narise T."/>
            <person name="Kondo S."/>
            <person name="Saito H."/>
            <person name="Sato R."/>
            <person name="Murakawa M."/>
            <person name="Ihara Y."/>
            <person name="Oshima-Yamada Y."/>
            <person name="Ohtaka K."/>
            <person name="Satoh M."/>
            <person name="Sonobe K."/>
            <person name="Ishii M."/>
            <person name="Ohtani R."/>
            <person name="Kanamori-Sato M."/>
            <person name="Honoki R."/>
            <person name="Miyazaki D."/>
            <person name="Mochizuki H."/>
            <person name="Umetsu J."/>
            <person name="Higashi K."/>
            <person name="Shibata D."/>
            <person name="Kamiya Y."/>
            <person name="Sato N."/>
            <person name="Nakamura Y."/>
            <person name="Tabata S."/>
            <person name="Ida S."/>
            <person name="Kurokawa K."/>
            <person name="Ohta H."/>
        </authorList>
    </citation>
    <scope>NUCLEOTIDE SEQUENCE [LARGE SCALE GENOMIC DNA]</scope>
    <source>
        <strain evidence="3 4">NIES-2285</strain>
    </source>
</reference>
<name>A0A1Y1HZQ9_KLENI</name>
<dbReference type="EMBL" id="DF237128">
    <property type="protein sequence ID" value="GAQ84170.1"/>
    <property type="molecule type" value="Genomic_DNA"/>
</dbReference>
<gene>
    <name evidence="3" type="ORF">KFL_001790080</name>
</gene>
<evidence type="ECO:0000256" key="2">
    <source>
        <dbReference type="SAM" id="MobiDB-lite"/>
    </source>
</evidence>